<dbReference type="Pfam" id="PF03799">
    <property type="entry name" value="FtsQ_DivIB_C"/>
    <property type="match status" value="1"/>
</dbReference>
<dbReference type="Pfam" id="PF08478">
    <property type="entry name" value="POTRA_1"/>
    <property type="match status" value="1"/>
</dbReference>
<evidence type="ECO:0000259" key="10">
    <source>
        <dbReference type="PROSITE" id="PS51779"/>
    </source>
</evidence>
<protein>
    <recommendedName>
        <fullName evidence="9">Cell division protein FtsQ</fullName>
    </recommendedName>
</protein>
<evidence type="ECO:0000256" key="3">
    <source>
        <dbReference type="ARBA" id="ARBA00022519"/>
    </source>
</evidence>
<dbReference type="Gene3D" id="3.10.20.310">
    <property type="entry name" value="membrane protein fhac"/>
    <property type="match status" value="1"/>
</dbReference>
<dbReference type="Gene3D" id="3.40.50.11690">
    <property type="entry name" value="Cell division protein FtsQ/DivIB"/>
    <property type="match status" value="1"/>
</dbReference>
<reference evidence="11 12" key="1">
    <citation type="submission" date="2018-04" db="EMBL/GenBank/DDBJ databases">
        <title>Bordetella sp. HZ20 isolated from seawater.</title>
        <authorList>
            <person name="Sun C."/>
        </authorList>
    </citation>
    <scope>NUCLEOTIDE SEQUENCE [LARGE SCALE GENOMIC DNA]</scope>
    <source>
        <strain evidence="11 12">HZ20</strain>
    </source>
</reference>
<dbReference type="KEGG" id="boz:DBV39_11775"/>
<evidence type="ECO:0000256" key="8">
    <source>
        <dbReference type="ARBA" id="ARBA00023306"/>
    </source>
</evidence>
<evidence type="ECO:0000313" key="11">
    <source>
        <dbReference type="EMBL" id="AWB34274.1"/>
    </source>
</evidence>
<comment type="subunit">
    <text evidence="9">Part of a complex composed of FtsB, FtsL and FtsQ.</text>
</comment>
<evidence type="ECO:0000256" key="6">
    <source>
        <dbReference type="ARBA" id="ARBA00022989"/>
    </source>
</evidence>
<dbReference type="GO" id="GO:0043093">
    <property type="term" value="P:FtsZ-dependent cytokinesis"/>
    <property type="evidence" value="ECO:0007669"/>
    <property type="project" value="UniProtKB-UniRule"/>
</dbReference>
<keyword evidence="5 9" id="KW-0812">Transmembrane</keyword>
<keyword evidence="7 9" id="KW-0472">Membrane</keyword>
<organism evidence="11 12">
    <name type="scientific">Orrella marina</name>
    <dbReference type="NCBI Taxonomy" id="2163011"/>
    <lineage>
        <taxon>Bacteria</taxon>
        <taxon>Pseudomonadati</taxon>
        <taxon>Pseudomonadota</taxon>
        <taxon>Betaproteobacteria</taxon>
        <taxon>Burkholderiales</taxon>
        <taxon>Alcaligenaceae</taxon>
        <taxon>Orrella</taxon>
    </lineage>
</organism>
<dbReference type="EMBL" id="CP028901">
    <property type="protein sequence ID" value="AWB34274.1"/>
    <property type="molecule type" value="Genomic_DNA"/>
</dbReference>
<gene>
    <name evidence="9" type="primary">ftsQ</name>
    <name evidence="11" type="ORF">DBV39_11775</name>
</gene>
<evidence type="ECO:0000313" key="12">
    <source>
        <dbReference type="Proteomes" id="UP000244571"/>
    </source>
</evidence>
<dbReference type="PANTHER" id="PTHR35851">
    <property type="entry name" value="CELL DIVISION PROTEIN FTSQ"/>
    <property type="match status" value="1"/>
</dbReference>
<dbReference type="PROSITE" id="PS51779">
    <property type="entry name" value="POTRA"/>
    <property type="match status" value="1"/>
</dbReference>
<evidence type="ECO:0000256" key="5">
    <source>
        <dbReference type="ARBA" id="ARBA00022692"/>
    </source>
</evidence>
<dbReference type="GO" id="GO:0032153">
    <property type="term" value="C:cell division site"/>
    <property type="evidence" value="ECO:0007669"/>
    <property type="project" value="UniProtKB-UniRule"/>
</dbReference>
<dbReference type="PANTHER" id="PTHR35851:SF1">
    <property type="entry name" value="CELL DIVISION PROTEIN FTSQ"/>
    <property type="match status" value="1"/>
</dbReference>
<comment type="function">
    <text evidence="9">Essential cell division protein. May link together the upstream cell division proteins, which are predominantly cytoplasmic, with the downstream cell division proteins, which are predominantly periplasmic. May control correct divisome assembly.</text>
</comment>
<dbReference type="InterPro" id="IPR013685">
    <property type="entry name" value="POTRA_FtsQ_type"/>
</dbReference>
<evidence type="ECO:0000256" key="9">
    <source>
        <dbReference type="HAMAP-Rule" id="MF_00911"/>
    </source>
</evidence>
<dbReference type="GO" id="GO:0090529">
    <property type="term" value="P:cell septum assembly"/>
    <property type="evidence" value="ECO:0007669"/>
    <property type="project" value="InterPro"/>
</dbReference>
<keyword evidence="3 9" id="KW-0997">Cell inner membrane</keyword>
<keyword evidence="6 9" id="KW-1133">Transmembrane helix</keyword>
<dbReference type="AlphaFoldDB" id="A0A2R4XKH7"/>
<proteinExistence type="inferred from homology"/>
<dbReference type="InterPro" id="IPR005548">
    <property type="entry name" value="Cell_div_FtsQ/DivIB_C"/>
</dbReference>
<dbReference type="Proteomes" id="UP000244571">
    <property type="component" value="Chromosome"/>
</dbReference>
<sequence>MWNEARLINALANSLMVLATLALLAAGVAWLVRMPVFEIERIEIEPAPDTPFVHVSPELIRSAIAGRLEGSFFTLNLDAAREVFESAGWVRRAGVRRVWPDKLRVTIEEQQPLALWNESQMINTWGEVFTANRAALEDEASLAQLNGPDGTESLMVQRYAELGRWFESLGLTVRSLSLSDRYALQASLSNGMTLEIGRDPGAEAPDPQAGVPGALPFGERIERFVKVWPVAQERLKGRTVTHADLRYPNGFALTLAELPESVQPEKKR</sequence>
<feature type="domain" description="POTRA" evidence="10">
    <location>
        <begin position="37"/>
        <end position="110"/>
    </location>
</feature>
<feature type="transmembrane region" description="Helical" evidence="9">
    <location>
        <begin position="12"/>
        <end position="32"/>
    </location>
</feature>
<evidence type="ECO:0000256" key="4">
    <source>
        <dbReference type="ARBA" id="ARBA00022618"/>
    </source>
</evidence>
<accession>A0A2R4XKH7</accession>
<name>A0A2R4XKH7_9BURK</name>
<keyword evidence="12" id="KW-1185">Reference proteome</keyword>
<keyword evidence="4 9" id="KW-0132">Cell division</keyword>
<dbReference type="InterPro" id="IPR045335">
    <property type="entry name" value="FtsQ_C_sf"/>
</dbReference>
<dbReference type="OrthoDB" id="9790370at2"/>
<dbReference type="HAMAP" id="MF_00911">
    <property type="entry name" value="FtsQ_subfam"/>
    <property type="match status" value="1"/>
</dbReference>
<dbReference type="GO" id="GO:0005886">
    <property type="term" value="C:plasma membrane"/>
    <property type="evidence" value="ECO:0007669"/>
    <property type="project" value="UniProtKB-SubCell"/>
</dbReference>
<evidence type="ECO:0000256" key="1">
    <source>
        <dbReference type="ARBA" id="ARBA00004370"/>
    </source>
</evidence>
<dbReference type="RefSeq" id="WP_108621690.1">
    <property type="nucleotide sequence ID" value="NZ_CP028901.1"/>
</dbReference>
<evidence type="ECO:0000256" key="2">
    <source>
        <dbReference type="ARBA" id="ARBA00022475"/>
    </source>
</evidence>
<keyword evidence="8 9" id="KW-0131">Cell cycle</keyword>
<dbReference type="InterPro" id="IPR034746">
    <property type="entry name" value="POTRA"/>
</dbReference>
<evidence type="ECO:0000256" key="7">
    <source>
        <dbReference type="ARBA" id="ARBA00023136"/>
    </source>
</evidence>
<comment type="subcellular location">
    <subcellularLocation>
        <location evidence="9">Cell inner membrane</location>
        <topology evidence="9">Single-pass type II membrane protein</topology>
    </subcellularLocation>
    <subcellularLocation>
        <location evidence="1">Membrane</location>
    </subcellularLocation>
    <text evidence="9">Localizes to the division septum.</text>
</comment>
<keyword evidence="2 9" id="KW-1003">Cell membrane</keyword>
<comment type="similarity">
    <text evidence="9">Belongs to the FtsQ/DivIB family. FtsQ subfamily.</text>
</comment>
<dbReference type="InterPro" id="IPR026579">
    <property type="entry name" value="FtsQ"/>
</dbReference>